<dbReference type="InterPro" id="IPR023229">
    <property type="entry name" value="T2SS_M_periplasmic_sf"/>
</dbReference>
<comment type="caution">
    <text evidence="10">The sequence shown here is derived from an EMBL/GenBank/DDBJ whole genome shotgun (WGS) entry which is preliminary data.</text>
</comment>
<evidence type="ECO:0000313" key="10">
    <source>
        <dbReference type="EMBL" id="NWE17282.1"/>
    </source>
</evidence>
<reference evidence="10 11" key="1">
    <citation type="submission" date="2020-04" db="EMBL/GenBank/DDBJ databases">
        <title>Molecular characterization of pseudomonads from Agaricus bisporus reveal novel blotch 2 pathogens in Western Europe.</title>
        <authorList>
            <person name="Taparia T."/>
            <person name="Krijger M."/>
            <person name="Haynes E."/>
            <person name="Elpinstone J.G."/>
            <person name="Noble R."/>
            <person name="Van Der Wolf J."/>
        </authorList>
    </citation>
    <scope>NUCLEOTIDE SEQUENCE [LARGE SCALE GENOMIC DNA]</scope>
    <source>
        <strain evidence="10 11">IPO3782</strain>
    </source>
</reference>
<dbReference type="SUPFAM" id="SSF103054">
    <property type="entry name" value="General secretion pathway protein M, EpsM"/>
    <property type="match status" value="1"/>
</dbReference>
<comment type="subcellular location">
    <subcellularLocation>
        <location evidence="1">Cell inner membrane</location>
        <topology evidence="1">Single-pass membrane protein</topology>
    </subcellularLocation>
</comment>
<keyword evidence="4" id="KW-1003">Cell membrane</keyword>
<dbReference type="Proteomes" id="UP000531950">
    <property type="component" value="Unassembled WGS sequence"/>
</dbReference>
<evidence type="ECO:0000256" key="9">
    <source>
        <dbReference type="ARBA" id="ARBA00023136"/>
    </source>
</evidence>
<keyword evidence="6" id="KW-0812">Transmembrane</keyword>
<dbReference type="GO" id="GO:0015627">
    <property type="term" value="C:type II protein secretion system complex"/>
    <property type="evidence" value="ECO:0007669"/>
    <property type="project" value="InterPro"/>
</dbReference>
<evidence type="ECO:0000256" key="4">
    <source>
        <dbReference type="ARBA" id="ARBA00022475"/>
    </source>
</evidence>
<keyword evidence="8" id="KW-1133">Transmembrane helix</keyword>
<evidence type="ECO:0000256" key="3">
    <source>
        <dbReference type="ARBA" id="ARBA00022448"/>
    </source>
</evidence>
<evidence type="ECO:0000256" key="8">
    <source>
        <dbReference type="ARBA" id="ARBA00022989"/>
    </source>
</evidence>
<evidence type="ECO:0000313" key="11">
    <source>
        <dbReference type="Proteomes" id="UP000531950"/>
    </source>
</evidence>
<gene>
    <name evidence="10" type="ORF">HX822_30465</name>
</gene>
<keyword evidence="7" id="KW-0653">Protein transport</keyword>
<keyword evidence="9" id="KW-0472">Membrane</keyword>
<dbReference type="GO" id="GO:0015628">
    <property type="term" value="P:protein secretion by the type II secretion system"/>
    <property type="evidence" value="ECO:0007669"/>
    <property type="project" value="InterPro"/>
</dbReference>
<dbReference type="EMBL" id="JACARG010000076">
    <property type="protein sequence ID" value="NWE17282.1"/>
    <property type="molecule type" value="Genomic_DNA"/>
</dbReference>
<evidence type="ECO:0000256" key="7">
    <source>
        <dbReference type="ARBA" id="ARBA00022927"/>
    </source>
</evidence>
<evidence type="ECO:0000256" key="1">
    <source>
        <dbReference type="ARBA" id="ARBA00004377"/>
    </source>
</evidence>
<evidence type="ECO:0000256" key="6">
    <source>
        <dbReference type="ARBA" id="ARBA00022692"/>
    </source>
</evidence>
<keyword evidence="5" id="KW-0997">Cell inner membrane</keyword>
<keyword evidence="3" id="KW-0813">Transport</keyword>
<organism evidence="10 11">
    <name type="scientific">Pseudomonas yamanorum</name>
    <dbReference type="NCBI Taxonomy" id="515393"/>
    <lineage>
        <taxon>Bacteria</taxon>
        <taxon>Pseudomonadati</taxon>
        <taxon>Pseudomonadota</taxon>
        <taxon>Gammaproteobacteria</taxon>
        <taxon>Pseudomonadales</taxon>
        <taxon>Pseudomonadaceae</taxon>
        <taxon>Pseudomonas</taxon>
    </lineage>
</organism>
<evidence type="ECO:0000256" key="2">
    <source>
        <dbReference type="ARBA" id="ARBA00010637"/>
    </source>
</evidence>
<dbReference type="GO" id="GO:0005886">
    <property type="term" value="C:plasma membrane"/>
    <property type="evidence" value="ECO:0007669"/>
    <property type="project" value="UniProtKB-SubCell"/>
</dbReference>
<protein>
    <submittedName>
        <fullName evidence="10">Type II secretion system protein M</fullName>
    </submittedName>
</protein>
<comment type="similarity">
    <text evidence="2">Belongs to the GSP M family.</text>
</comment>
<dbReference type="RefSeq" id="WP_177079868.1">
    <property type="nucleotide sequence ID" value="NZ_JACARG010000076.1"/>
</dbReference>
<proteinExistence type="inferred from homology"/>
<accession>A0A7Y8JT96</accession>
<dbReference type="InterPro" id="IPR007690">
    <property type="entry name" value="T2SS_GspM"/>
</dbReference>
<sequence>MSRWQQISPRERWLLLAMGLCLLGALAFSLVWQPTVQRMAGSERQYQQQMMLAGQLQQVRPGGVARPASDRPLSLRVSDSAVAATLDIQQMDSEGDSLRVTLSGDAQALLAWLDRMEREGEGLQSLTLEKRDNQLWARVVLR</sequence>
<name>A0A7Y8JT96_9PSED</name>
<dbReference type="AlphaFoldDB" id="A0A7Y8JT96"/>
<dbReference type="Pfam" id="PF04612">
    <property type="entry name" value="T2SSM"/>
    <property type="match status" value="1"/>
</dbReference>
<evidence type="ECO:0000256" key="5">
    <source>
        <dbReference type="ARBA" id="ARBA00022519"/>
    </source>
</evidence>